<reference evidence="2" key="1">
    <citation type="submission" date="2022-11" db="UniProtKB">
        <authorList>
            <consortium name="WormBaseParasite"/>
        </authorList>
    </citation>
    <scope>IDENTIFICATION</scope>
</reference>
<evidence type="ECO:0000313" key="2">
    <source>
        <dbReference type="WBParaSite" id="PgR074X_g026_t01"/>
    </source>
</evidence>
<organism evidence="1 2">
    <name type="scientific">Parascaris univalens</name>
    <name type="common">Nematode worm</name>
    <dbReference type="NCBI Taxonomy" id="6257"/>
    <lineage>
        <taxon>Eukaryota</taxon>
        <taxon>Metazoa</taxon>
        <taxon>Ecdysozoa</taxon>
        <taxon>Nematoda</taxon>
        <taxon>Chromadorea</taxon>
        <taxon>Rhabditida</taxon>
        <taxon>Spirurina</taxon>
        <taxon>Ascaridomorpha</taxon>
        <taxon>Ascaridoidea</taxon>
        <taxon>Ascarididae</taxon>
        <taxon>Parascaris</taxon>
    </lineage>
</organism>
<evidence type="ECO:0000313" key="1">
    <source>
        <dbReference type="Proteomes" id="UP000887569"/>
    </source>
</evidence>
<dbReference type="AlphaFoldDB" id="A0A915C127"/>
<keyword evidence="1" id="KW-1185">Reference proteome</keyword>
<name>A0A915C127_PARUN</name>
<sequence length="92" mass="10278">MAAHQSHTIQVQAAHQKARLAISVMVVRRYVATDAAAMAMAIIRTMARTTVQQMGTMALSEQHQKLGTRTESVTVKKFFHTIEDRLCPNEIL</sequence>
<dbReference type="Proteomes" id="UP000887569">
    <property type="component" value="Unplaced"/>
</dbReference>
<dbReference type="WBParaSite" id="PgR074X_g026_t01">
    <property type="protein sequence ID" value="PgR074X_g026_t01"/>
    <property type="gene ID" value="PgR074X_g026"/>
</dbReference>
<proteinExistence type="predicted"/>
<protein>
    <submittedName>
        <fullName evidence="2">Uncharacterized protein</fullName>
    </submittedName>
</protein>
<accession>A0A915C127</accession>